<reference evidence="4 5" key="2">
    <citation type="submission" date="2019-01" db="EMBL/GenBank/DDBJ databases">
        <title>The decoding of complex shrimp genome reveals the adaptation for benthos swimmer, frequently molting mechanism and breeding impact on genome.</title>
        <authorList>
            <person name="Sun Y."/>
            <person name="Gao Y."/>
            <person name="Yu Y."/>
        </authorList>
    </citation>
    <scope>NUCLEOTIDE SEQUENCE [LARGE SCALE GENOMIC DNA]</scope>
    <source>
        <tissue evidence="4">Muscle</tissue>
    </source>
</reference>
<name>A0A423U7V2_PENVA</name>
<dbReference type="Proteomes" id="UP000283509">
    <property type="component" value="Unassembled WGS sequence"/>
</dbReference>
<proteinExistence type="inferred from homology"/>
<dbReference type="Gene3D" id="3.40.50.300">
    <property type="entry name" value="P-loop containing nucleotide triphosphate hydrolases"/>
    <property type="match status" value="1"/>
</dbReference>
<dbReference type="GO" id="GO:0008146">
    <property type="term" value="F:sulfotransferase activity"/>
    <property type="evidence" value="ECO:0007669"/>
    <property type="project" value="InterPro"/>
</dbReference>
<protein>
    <submittedName>
        <fullName evidence="4">Estrogen sulfotransferase</fullName>
    </submittedName>
</protein>
<dbReference type="OrthoDB" id="205623at2759"/>
<feature type="domain" description="Sulfotransferase" evidence="3">
    <location>
        <begin position="60"/>
        <end position="321"/>
    </location>
</feature>
<dbReference type="SUPFAM" id="SSF52540">
    <property type="entry name" value="P-loop containing nucleoside triphosphate hydrolases"/>
    <property type="match status" value="1"/>
</dbReference>
<dbReference type="AlphaFoldDB" id="A0A423U7V2"/>
<keyword evidence="5" id="KW-1185">Reference proteome</keyword>
<evidence type="ECO:0000313" key="4">
    <source>
        <dbReference type="EMBL" id="ROT84731.1"/>
    </source>
</evidence>
<dbReference type="InterPro" id="IPR000863">
    <property type="entry name" value="Sulfotransferase_dom"/>
</dbReference>
<dbReference type="PANTHER" id="PTHR11783">
    <property type="entry name" value="SULFOTRANSFERASE SULT"/>
    <property type="match status" value="1"/>
</dbReference>
<reference evidence="4 5" key="1">
    <citation type="submission" date="2018-04" db="EMBL/GenBank/DDBJ databases">
        <authorList>
            <person name="Zhang X."/>
            <person name="Yuan J."/>
            <person name="Li F."/>
            <person name="Xiang J."/>
        </authorList>
    </citation>
    <scope>NUCLEOTIDE SEQUENCE [LARGE SCALE GENOMIC DNA]</scope>
    <source>
        <tissue evidence="4">Muscle</tissue>
    </source>
</reference>
<accession>A0A423U7V2</accession>
<dbReference type="InterPro" id="IPR027417">
    <property type="entry name" value="P-loop_NTPase"/>
</dbReference>
<dbReference type="Pfam" id="PF00685">
    <property type="entry name" value="Sulfotransfer_1"/>
    <property type="match status" value="1"/>
</dbReference>
<keyword evidence="2 4" id="KW-0808">Transferase</keyword>
<evidence type="ECO:0000256" key="1">
    <source>
        <dbReference type="ARBA" id="ARBA00005771"/>
    </source>
</evidence>
<evidence type="ECO:0000256" key="2">
    <source>
        <dbReference type="ARBA" id="ARBA00022679"/>
    </source>
</evidence>
<dbReference type="EMBL" id="QCYY01000505">
    <property type="protein sequence ID" value="ROT84731.1"/>
    <property type="molecule type" value="Genomic_DNA"/>
</dbReference>
<gene>
    <name evidence="4" type="ORF">C7M84_022076</name>
</gene>
<comment type="caution">
    <text evidence="4">The sequence shown here is derived from an EMBL/GenBank/DDBJ whole genome shotgun (WGS) entry which is preliminary data.</text>
</comment>
<evidence type="ECO:0000313" key="5">
    <source>
        <dbReference type="Proteomes" id="UP000283509"/>
    </source>
</evidence>
<comment type="similarity">
    <text evidence="1">Belongs to the sulfotransferase 1 family.</text>
</comment>
<evidence type="ECO:0000259" key="3">
    <source>
        <dbReference type="Pfam" id="PF00685"/>
    </source>
</evidence>
<sequence>MALKLPVTVKDLPEERVQQRKAQGLNPLQAIVYTEPGDVLLPEPYKRAAEKLYNFKYRSDDIVVTTYPKSGTLWTMELVWAMTHLDQFQLPQKKHTNERVFVIDDDFLDMVNVEKAKQKLAKVRPGPIDEECLTLQLAEAATAPRIIWTHLPLKLLHPDLLNTCKVVYVARNPKDICVSFYHFLMELKGRFFSGTFENVLDAFIADNLLYGPYWDHIRQARQQKDNPNFHMMFYEDMKTDILQELRKLSTFLGLQLDDAMLLKIADYAHFDRMKSNSELRPKLLNFEGNHCRRGQVGDWARIATPEAEAKMDRWIRESARDLDFTFKFQ</sequence>
<organism evidence="4 5">
    <name type="scientific">Penaeus vannamei</name>
    <name type="common">Whiteleg shrimp</name>
    <name type="synonym">Litopenaeus vannamei</name>
    <dbReference type="NCBI Taxonomy" id="6689"/>
    <lineage>
        <taxon>Eukaryota</taxon>
        <taxon>Metazoa</taxon>
        <taxon>Ecdysozoa</taxon>
        <taxon>Arthropoda</taxon>
        <taxon>Crustacea</taxon>
        <taxon>Multicrustacea</taxon>
        <taxon>Malacostraca</taxon>
        <taxon>Eumalacostraca</taxon>
        <taxon>Eucarida</taxon>
        <taxon>Decapoda</taxon>
        <taxon>Dendrobranchiata</taxon>
        <taxon>Penaeoidea</taxon>
        <taxon>Penaeidae</taxon>
        <taxon>Penaeus</taxon>
    </lineage>
</organism>